<dbReference type="AlphaFoldDB" id="A0AA96EWI7"/>
<dbReference type="EMBL" id="CP134878">
    <property type="protein sequence ID" value="WNM18458.1"/>
    <property type="molecule type" value="Genomic_DNA"/>
</dbReference>
<keyword evidence="4" id="KW-1185">Reference proteome</keyword>
<dbReference type="Proteomes" id="UP001304515">
    <property type="component" value="Chromosome"/>
</dbReference>
<dbReference type="KEGG" id="fcj:RN605_03890"/>
<accession>A0AA96F1L4</accession>
<evidence type="ECO:0000313" key="2">
    <source>
        <dbReference type="EMBL" id="WNM18458.1"/>
    </source>
</evidence>
<feature type="transmembrane region" description="Helical" evidence="1">
    <location>
        <begin position="52"/>
        <end position="70"/>
    </location>
</feature>
<reference evidence="2 4" key="1">
    <citation type="submission" date="2023-09" db="EMBL/GenBank/DDBJ databases">
        <title>Flavobacterium sp. a novel bacteria isolate from Pepper rhizosphere.</title>
        <authorList>
            <person name="Peng Y."/>
            <person name="Lee J."/>
        </authorList>
    </citation>
    <scope>NUCLEOTIDE SEQUENCE</scope>
    <source>
        <strain evidence="2">PMR2A8</strain>
        <strain evidence="3 4">PMTSA4</strain>
    </source>
</reference>
<feature type="transmembrane region" description="Helical" evidence="1">
    <location>
        <begin position="98"/>
        <end position="115"/>
    </location>
</feature>
<accession>A0AA96EWI7</accession>
<evidence type="ECO:0000313" key="4">
    <source>
        <dbReference type="Proteomes" id="UP001304515"/>
    </source>
</evidence>
<keyword evidence="1" id="KW-0812">Transmembrane</keyword>
<feature type="transmembrane region" description="Helical" evidence="1">
    <location>
        <begin position="12"/>
        <end position="32"/>
    </location>
</feature>
<proteinExistence type="predicted"/>
<evidence type="ECO:0000313" key="3">
    <source>
        <dbReference type="EMBL" id="WNM22509.1"/>
    </source>
</evidence>
<keyword evidence="1" id="KW-1133">Transmembrane helix</keyword>
<dbReference type="EMBL" id="CP134890">
    <property type="protein sequence ID" value="WNM22509.1"/>
    <property type="molecule type" value="Genomic_DNA"/>
</dbReference>
<sequence length="129" mass="14460">MDNNTSPKQRHGCLTAWLILMMVANALNSVVSFIVDPSFFKPQGIDITKEELIIGAILSIFSLGFAIGLWFWKKWAFYGLALSSTLMFFTNLNKGLDVMTSSLTFAGLLILYTILQIKKEDTSGWDNLE</sequence>
<gene>
    <name evidence="3" type="ORF">RN605_03890</name>
    <name evidence="2" type="ORF">RN608_10590</name>
</gene>
<protein>
    <submittedName>
        <fullName evidence="2">Uncharacterized protein</fullName>
    </submittedName>
</protein>
<evidence type="ECO:0000256" key="1">
    <source>
        <dbReference type="SAM" id="Phobius"/>
    </source>
</evidence>
<dbReference type="RefSeq" id="WP_313322389.1">
    <property type="nucleotide sequence ID" value="NZ_CP134878.1"/>
</dbReference>
<organism evidence="2">
    <name type="scientific">Flavobacterium capsici</name>
    <dbReference type="NCBI Taxonomy" id="3075618"/>
    <lineage>
        <taxon>Bacteria</taxon>
        <taxon>Pseudomonadati</taxon>
        <taxon>Bacteroidota</taxon>
        <taxon>Flavobacteriia</taxon>
        <taxon>Flavobacteriales</taxon>
        <taxon>Flavobacteriaceae</taxon>
        <taxon>Flavobacterium</taxon>
    </lineage>
</organism>
<keyword evidence="1" id="KW-0472">Membrane</keyword>
<name>A0AA96EWI7_9FLAO</name>